<sequence>MLKAQGLKGFKKLRRFIDIRPGELAFIKMKKGKESQTRPPFKTVTPPSAKGSSQSKSPQPPNKEVMMDVLAGIGTSINKIIEAPEQPSASILIQNNSHETLRNAIQASK</sequence>
<feature type="region of interest" description="Disordered" evidence="1">
    <location>
        <begin position="29"/>
        <end position="63"/>
    </location>
</feature>
<gene>
    <name evidence="2" type="ORF">O181_097123</name>
</gene>
<evidence type="ECO:0000313" key="3">
    <source>
        <dbReference type="Proteomes" id="UP000765509"/>
    </source>
</evidence>
<dbReference type="EMBL" id="AVOT02065260">
    <property type="protein sequence ID" value="MBW0557408.1"/>
    <property type="molecule type" value="Genomic_DNA"/>
</dbReference>
<dbReference type="AlphaFoldDB" id="A0A9Q3J6V8"/>
<evidence type="ECO:0000256" key="1">
    <source>
        <dbReference type="SAM" id="MobiDB-lite"/>
    </source>
</evidence>
<accession>A0A9Q3J6V8</accession>
<evidence type="ECO:0000313" key="2">
    <source>
        <dbReference type="EMBL" id="MBW0557408.1"/>
    </source>
</evidence>
<dbReference type="Proteomes" id="UP000765509">
    <property type="component" value="Unassembled WGS sequence"/>
</dbReference>
<name>A0A9Q3J6V8_9BASI</name>
<proteinExistence type="predicted"/>
<feature type="compositionally biased region" description="Low complexity" evidence="1">
    <location>
        <begin position="46"/>
        <end position="57"/>
    </location>
</feature>
<organism evidence="2 3">
    <name type="scientific">Austropuccinia psidii MF-1</name>
    <dbReference type="NCBI Taxonomy" id="1389203"/>
    <lineage>
        <taxon>Eukaryota</taxon>
        <taxon>Fungi</taxon>
        <taxon>Dikarya</taxon>
        <taxon>Basidiomycota</taxon>
        <taxon>Pucciniomycotina</taxon>
        <taxon>Pucciniomycetes</taxon>
        <taxon>Pucciniales</taxon>
        <taxon>Sphaerophragmiaceae</taxon>
        <taxon>Austropuccinia</taxon>
    </lineage>
</organism>
<reference evidence="2" key="1">
    <citation type="submission" date="2021-03" db="EMBL/GenBank/DDBJ databases">
        <title>Draft genome sequence of rust myrtle Austropuccinia psidii MF-1, a brazilian biotype.</title>
        <authorList>
            <person name="Quecine M.C."/>
            <person name="Pachon D.M.R."/>
            <person name="Bonatelli M.L."/>
            <person name="Correr F.H."/>
            <person name="Franceschini L.M."/>
            <person name="Leite T.F."/>
            <person name="Margarido G.R.A."/>
            <person name="Almeida C.A."/>
            <person name="Ferrarezi J.A."/>
            <person name="Labate C.A."/>
        </authorList>
    </citation>
    <scope>NUCLEOTIDE SEQUENCE</scope>
    <source>
        <strain evidence="2">MF-1</strain>
    </source>
</reference>
<protein>
    <submittedName>
        <fullName evidence="2">Uncharacterized protein</fullName>
    </submittedName>
</protein>
<keyword evidence="3" id="KW-1185">Reference proteome</keyword>
<comment type="caution">
    <text evidence="2">The sequence shown here is derived from an EMBL/GenBank/DDBJ whole genome shotgun (WGS) entry which is preliminary data.</text>
</comment>